<protein>
    <submittedName>
        <fullName evidence="2">Uncharacterized protein</fullName>
    </submittedName>
</protein>
<dbReference type="HOGENOM" id="CLU_2990078_0_0_0"/>
<evidence type="ECO:0000256" key="1">
    <source>
        <dbReference type="SAM" id="MobiDB-lite"/>
    </source>
</evidence>
<accession>A0A068NJQ3</accession>
<organism evidence="2 3">
    <name type="scientific">Fimbriimonas ginsengisoli Gsoil 348</name>
    <dbReference type="NCBI Taxonomy" id="661478"/>
    <lineage>
        <taxon>Bacteria</taxon>
        <taxon>Bacillati</taxon>
        <taxon>Armatimonadota</taxon>
        <taxon>Fimbriimonadia</taxon>
        <taxon>Fimbriimonadales</taxon>
        <taxon>Fimbriimonadaceae</taxon>
        <taxon>Fimbriimonas</taxon>
    </lineage>
</organism>
<dbReference type="KEGG" id="fgi:OP10G_0470"/>
<dbReference type="AlphaFoldDB" id="A0A068NJQ3"/>
<dbReference type="EMBL" id="CP007139">
    <property type="protein sequence ID" value="AIE83838.1"/>
    <property type="molecule type" value="Genomic_DNA"/>
</dbReference>
<proteinExistence type="predicted"/>
<reference evidence="2 3" key="1">
    <citation type="journal article" date="2014" name="PLoS ONE">
        <title>The first complete genome sequence of the class fimbriimonadia in the phylum armatimonadetes.</title>
        <authorList>
            <person name="Hu Z.Y."/>
            <person name="Wang Y.Z."/>
            <person name="Im W.T."/>
            <person name="Wang S.Y."/>
            <person name="Zhao G.P."/>
            <person name="Zheng H.J."/>
            <person name="Quan Z.X."/>
        </authorList>
    </citation>
    <scope>NUCLEOTIDE SEQUENCE [LARGE SCALE GENOMIC DNA]</scope>
    <source>
        <strain evidence="2">Gsoil 348</strain>
    </source>
</reference>
<sequence>MAELRIKGAWRNPSEQKESSYKLQARKKKKAAKGHVGRARSGSILFHIQFAPPDGAE</sequence>
<keyword evidence="3" id="KW-1185">Reference proteome</keyword>
<evidence type="ECO:0000313" key="3">
    <source>
        <dbReference type="Proteomes" id="UP000027982"/>
    </source>
</evidence>
<evidence type="ECO:0000313" key="2">
    <source>
        <dbReference type="EMBL" id="AIE83838.1"/>
    </source>
</evidence>
<dbReference type="Proteomes" id="UP000027982">
    <property type="component" value="Chromosome"/>
</dbReference>
<name>A0A068NJQ3_FIMGI</name>
<gene>
    <name evidence="2" type="ORF">OP10G_0470</name>
</gene>
<feature type="region of interest" description="Disordered" evidence="1">
    <location>
        <begin position="1"/>
        <end position="21"/>
    </location>
</feature>